<evidence type="ECO:0000256" key="9">
    <source>
        <dbReference type="HAMAP-Rule" id="MF_01808"/>
    </source>
</evidence>
<dbReference type="eggNOG" id="COG4974">
    <property type="taxonomic scope" value="Bacteria"/>
</dbReference>
<comment type="similarity">
    <text evidence="9">Belongs to the 'phage' integrase family. XerC subfamily.</text>
</comment>
<dbReference type="PROSITE" id="PS51898">
    <property type="entry name" value="TYR_RECOMBINASE"/>
    <property type="match status" value="1"/>
</dbReference>
<dbReference type="AlphaFoldDB" id="C7NI36"/>
<keyword evidence="6 9" id="KW-0238">DNA-binding</keyword>
<keyword evidence="5 9" id="KW-0229">DNA integration</keyword>
<feature type="active site" evidence="9">
    <location>
        <position position="254"/>
    </location>
</feature>
<reference evidence="12 13" key="1">
    <citation type="journal article" date="2009" name="Stand. Genomic Sci.">
        <title>Complete genome sequence of Kytococcus sedentarius type strain (541).</title>
        <authorList>
            <person name="Sims D."/>
            <person name="Brettin T."/>
            <person name="Detter J.C."/>
            <person name="Han C."/>
            <person name="Lapidus A."/>
            <person name="Copeland A."/>
            <person name="Glavina Del Rio T."/>
            <person name="Nolan M."/>
            <person name="Chen F."/>
            <person name="Lucas S."/>
            <person name="Tice H."/>
            <person name="Cheng J.F."/>
            <person name="Bruce D."/>
            <person name="Goodwin L."/>
            <person name="Pitluck S."/>
            <person name="Ovchinnikova G."/>
            <person name="Pati A."/>
            <person name="Ivanova N."/>
            <person name="Mavrommatis K."/>
            <person name="Chen A."/>
            <person name="Palaniappan K."/>
            <person name="D'haeseleer P."/>
            <person name="Chain P."/>
            <person name="Bristow J."/>
            <person name="Eisen J.A."/>
            <person name="Markowitz V."/>
            <person name="Hugenholtz P."/>
            <person name="Schneider S."/>
            <person name="Goker M."/>
            <person name="Pukall R."/>
            <person name="Kyrpides N.C."/>
            <person name="Klenk H.P."/>
        </authorList>
    </citation>
    <scope>NUCLEOTIDE SEQUENCE [LARGE SCALE GENOMIC DNA]</scope>
    <source>
        <strain evidence="13">ATCC 14392 / DSM 20547 / JCM 11482 / CCUG 33030 / NBRC 15357 / NCTC 11040 / CCM 314 / 541</strain>
    </source>
</reference>
<evidence type="ECO:0000313" key="12">
    <source>
        <dbReference type="EMBL" id="ACV06543.1"/>
    </source>
</evidence>
<dbReference type="InterPro" id="IPR011010">
    <property type="entry name" value="DNA_brk_join_enz"/>
</dbReference>
<dbReference type="GO" id="GO:0006313">
    <property type="term" value="P:DNA transposition"/>
    <property type="evidence" value="ECO:0007669"/>
    <property type="project" value="UniProtKB-UniRule"/>
</dbReference>
<dbReference type="Pfam" id="PF00589">
    <property type="entry name" value="Phage_integrase"/>
    <property type="match status" value="1"/>
</dbReference>
<keyword evidence="4 9" id="KW-0159">Chromosome partition</keyword>
<dbReference type="InterPro" id="IPR023009">
    <property type="entry name" value="Tyrosine_recombinase_XerC/XerD"/>
</dbReference>
<evidence type="ECO:0000256" key="6">
    <source>
        <dbReference type="ARBA" id="ARBA00023125"/>
    </source>
</evidence>
<dbReference type="NCBIfam" id="NF001399">
    <property type="entry name" value="PRK00283.1"/>
    <property type="match status" value="1"/>
</dbReference>
<dbReference type="InterPro" id="IPR002104">
    <property type="entry name" value="Integrase_catalytic"/>
</dbReference>
<keyword evidence="7 9" id="KW-0233">DNA recombination</keyword>
<dbReference type="KEGG" id="kse:Ksed_15230"/>
<evidence type="ECO:0000256" key="4">
    <source>
        <dbReference type="ARBA" id="ARBA00022829"/>
    </source>
</evidence>
<feature type="domain" description="Core-binding (CB)" evidence="11">
    <location>
        <begin position="3"/>
        <end position="89"/>
    </location>
</feature>
<protein>
    <recommendedName>
        <fullName evidence="9">Tyrosine recombinase XerC</fullName>
    </recommendedName>
</protein>
<accession>C7NI36</accession>
<name>C7NI36_KYTSD</name>
<evidence type="ECO:0000256" key="7">
    <source>
        <dbReference type="ARBA" id="ARBA00023172"/>
    </source>
</evidence>
<evidence type="ECO:0000256" key="8">
    <source>
        <dbReference type="ARBA" id="ARBA00023306"/>
    </source>
</evidence>
<dbReference type="InterPro" id="IPR004107">
    <property type="entry name" value="Integrase_SAM-like_N"/>
</dbReference>
<dbReference type="HAMAP" id="MF_01808">
    <property type="entry name" value="Recomb_XerC_XerD"/>
    <property type="match status" value="1"/>
</dbReference>
<keyword evidence="2 9" id="KW-0963">Cytoplasm</keyword>
<dbReference type="InterPro" id="IPR010998">
    <property type="entry name" value="Integrase_recombinase_N"/>
</dbReference>
<dbReference type="Gene3D" id="1.10.443.10">
    <property type="entry name" value="Intergrase catalytic core"/>
    <property type="match status" value="1"/>
</dbReference>
<dbReference type="GO" id="GO:0005737">
    <property type="term" value="C:cytoplasm"/>
    <property type="evidence" value="ECO:0007669"/>
    <property type="project" value="UniProtKB-SubCell"/>
</dbReference>
<feature type="active site" evidence="9">
    <location>
        <position position="280"/>
    </location>
</feature>
<dbReference type="Proteomes" id="UP000006666">
    <property type="component" value="Chromosome"/>
</dbReference>
<feature type="active site" description="O-(3'-phospho-DNA)-tyrosine intermediate" evidence="9">
    <location>
        <position position="289"/>
    </location>
</feature>
<comment type="subcellular location">
    <subcellularLocation>
        <location evidence="1 9">Cytoplasm</location>
    </subcellularLocation>
</comment>
<proteinExistence type="inferred from homology"/>
<dbReference type="PANTHER" id="PTHR30349">
    <property type="entry name" value="PHAGE INTEGRASE-RELATED"/>
    <property type="match status" value="1"/>
</dbReference>
<evidence type="ECO:0000256" key="2">
    <source>
        <dbReference type="ARBA" id="ARBA00022490"/>
    </source>
</evidence>
<dbReference type="Pfam" id="PF02899">
    <property type="entry name" value="Phage_int_SAM_1"/>
    <property type="match status" value="1"/>
</dbReference>
<dbReference type="STRING" id="478801.Ksed_15230"/>
<dbReference type="InterPro" id="IPR013762">
    <property type="entry name" value="Integrase-like_cat_sf"/>
</dbReference>
<gene>
    <name evidence="9" type="primary">xerC</name>
    <name evidence="12" type="ordered locus">Ksed_15230</name>
</gene>
<feature type="active site" evidence="9">
    <location>
        <position position="257"/>
    </location>
</feature>
<keyword evidence="8 9" id="KW-0131">Cell cycle</keyword>
<dbReference type="GO" id="GO:0051301">
    <property type="term" value="P:cell division"/>
    <property type="evidence" value="ECO:0007669"/>
    <property type="project" value="UniProtKB-KW"/>
</dbReference>
<sequence>MDSPLWPAVEEWLAHLGVERGLSANTTSAYRRDLVAWVAHLDAAGRTSWPSVQAADVRQHLADLTASGRARSTVTRMVVAVRRFHAFALAEGWVEVDVAADVAPPAAVQPLPKALSLDEVARLIESTGPVEGGADAVELAVARRDRAVLELLYGTGARVSEVTSLDVDDVDLDGLVVRLVGKGSKERHVPLGGAAAAAVGDWLATGRPVLAARGSGGAALLLNQRGRRLGRQSAWALVTAAGRRAGLGEHLSPHTLRHSYATHLMAGGADVRVVQELLGHASVTTTQIYTRVTPDHLREVFQESHPRAQEGYHPQP</sequence>
<evidence type="ECO:0000259" key="11">
    <source>
        <dbReference type="PROSITE" id="PS51900"/>
    </source>
</evidence>
<feature type="active site" evidence="9">
    <location>
        <position position="182"/>
    </location>
</feature>
<dbReference type="GO" id="GO:0003677">
    <property type="term" value="F:DNA binding"/>
    <property type="evidence" value="ECO:0007669"/>
    <property type="project" value="UniProtKB-UniRule"/>
</dbReference>
<dbReference type="SUPFAM" id="SSF56349">
    <property type="entry name" value="DNA breaking-rejoining enzymes"/>
    <property type="match status" value="1"/>
</dbReference>
<keyword evidence="3 9" id="KW-0132">Cell division</keyword>
<evidence type="ECO:0000259" key="10">
    <source>
        <dbReference type="PROSITE" id="PS51898"/>
    </source>
</evidence>
<dbReference type="InterPro" id="IPR044068">
    <property type="entry name" value="CB"/>
</dbReference>
<dbReference type="HOGENOM" id="CLU_027562_9_0_11"/>
<feature type="active site" evidence="9">
    <location>
        <position position="158"/>
    </location>
</feature>
<evidence type="ECO:0000256" key="1">
    <source>
        <dbReference type="ARBA" id="ARBA00004496"/>
    </source>
</evidence>
<dbReference type="GO" id="GO:0009037">
    <property type="term" value="F:tyrosine-based site-specific recombinase activity"/>
    <property type="evidence" value="ECO:0007669"/>
    <property type="project" value="UniProtKB-UniRule"/>
</dbReference>
<feature type="domain" description="Tyr recombinase" evidence="10">
    <location>
        <begin position="110"/>
        <end position="302"/>
    </location>
</feature>
<organism evidence="12 13">
    <name type="scientific">Kytococcus sedentarius (strain ATCC 14392 / DSM 20547 / JCM 11482 / CCUG 33030 / NBRC 15357 / NCTC 11040 / CCM 314 / 541)</name>
    <name type="common">Micrococcus sedentarius</name>
    <dbReference type="NCBI Taxonomy" id="478801"/>
    <lineage>
        <taxon>Bacteria</taxon>
        <taxon>Bacillati</taxon>
        <taxon>Actinomycetota</taxon>
        <taxon>Actinomycetes</taxon>
        <taxon>Micrococcales</taxon>
        <taxon>Kytococcaceae</taxon>
        <taxon>Kytococcus</taxon>
    </lineage>
</organism>
<dbReference type="Gene3D" id="1.10.150.130">
    <property type="match status" value="1"/>
</dbReference>
<keyword evidence="13" id="KW-1185">Reference proteome</keyword>
<dbReference type="GO" id="GO:0007059">
    <property type="term" value="P:chromosome segregation"/>
    <property type="evidence" value="ECO:0007669"/>
    <property type="project" value="UniProtKB-UniRule"/>
</dbReference>
<evidence type="ECO:0000313" key="13">
    <source>
        <dbReference type="Proteomes" id="UP000006666"/>
    </source>
</evidence>
<dbReference type="PANTHER" id="PTHR30349:SF81">
    <property type="entry name" value="TYROSINE RECOMBINASE XERC"/>
    <property type="match status" value="1"/>
</dbReference>
<comment type="subunit">
    <text evidence="9">Forms a cyclic heterotetrameric complex composed of two molecules of XerC and two molecules of XerD.</text>
</comment>
<comment type="function">
    <text evidence="9">Site-specific tyrosine recombinase, which acts by catalyzing the cutting and rejoining of the recombining DNA molecules. The XerC-XerD complex is essential to convert dimers of the bacterial chromosome into monomers to permit their segregation at cell division. It also contributes to the segregational stability of plasmids.</text>
</comment>
<dbReference type="PROSITE" id="PS51900">
    <property type="entry name" value="CB"/>
    <property type="match status" value="1"/>
</dbReference>
<dbReference type="InterPro" id="IPR050090">
    <property type="entry name" value="Tyrosine_recombinase_XerCD"/>
</dbReference>
<dbReference type="EMBL" id="CP001686">
    <property type="protein sequence ID" value="ACV06543.1"/>
    <property type="molecule type" value="Genomic_DNA"/>
</dbReference>
<evidence type="ECO:0000256" key="3">
    <source>
        <dbReference type="ARBA" id="ARBA00022618"/>
    </source>
</evidence>
<evidence type="ECO:0000256" key="5">
    <source>
        <dbReference type="ARBA" id="ARBA00022908"/>
    </source>
</evidence>